<evidence type="ECO:0000313" key="8">
    <source>
        <dbReference type="EMBL" id="MFD1205172.1"/>
    </source>
</evidence>
<evidence type="ECO:0000256" key="2">
    <source>
        <dbReference type="ARBA" id="ARBA00022598"/>
    </source>
</evidence>
<gene>
    <name evidence="5" type="primary">menE</name>
    <name evidence="8" type="ORF">ACFQ38_08650</name>
</gene>
<dbReference type="SUPFAM" id="SSF56801">
    <property type="entry name" value="Acetyl-CoA synthetase-like"/>
    <property type="match status" value="1"/>
</dbReference>
<keyword evidence="2 5" id="KW-0436">Ligase</keyword>
<keyword evidence="3 5" id="KW-0547">Nucleotide-binding</keyword>
<dbReference type="InterPro" id="IPR045851">
    <property type="entry name" value="AMP-bd_C_sf"/>
</dbReference>
<keyword evidence="4 5" id="KW-0067">ATP-binding</keyword>
<dbReference type="PANTHER" id="PTHR43201:SF5">
    <property type="entry name" value="MEDIUM-CHAIN ACYL-COA LIGASE ACSF2, MITOCHONDRIAL"/>
    <property type="match status" value="1"/>
</dbReference>
<dbReference type="InterPro" id="IPR025110">
    <property type="entry name" value="AMP-bd_C"/>
</dbReference>
<dbReference type="EC" id="6.2.1.26" evidence="5"/>
<dbReference type="Pfam" id="PF13193">
    <property type="entry name" value="AMP-binding_C"/>
    <property type="match status" value="1"/>
</dbReference>
<comment type="similarity">
    <text evidence="5">Belongs to the ATP-dependent AMP-binding enzyme family. MenE subfamily.</text>
</comment>
<accession>A0ABW3TXP2</accession>
<evidence type="ECO:0000259" key="7">
    <source>
        <dbReference type="Pfam" id="PF13193"/>
    </source>
</evidence>
<dbReference type="GO" id="GO:0008756">
    <property type="term" value="F:o-succinylbenzoate-CoA ligase activity"/>
    <property type="evidence" value="ECO:0007669"/>
    <property type="project" value="UniProtKB-EC"/>
</dbReference>
<evidence type="ECO:0000256" key="5">
    <source>
        <dbReference type="HAMAP-Rule" id="MF_00731"/>
    </source>
</evidence>
<comment type="caution">
    <text evidence="8">The sequence shown here is derived from an EMBL/GenBank/DDBJ whole genome shotgun (WGS) entry which is preliminary data.</text>
</comment>
<comment type="pathway">
    <text evidence="5">Quinol/quinone metabolism; 1,4-dihydroxy-2-naphthoate biosynthesis; 1,4-dihydroxy-2-naphthoate from chorismate: step 5/7.</text>
</comment>
<organism evidence="8 9">
    <name type="scientific">Sporosarcina contaminans</name>
    <dbReference type="NCBI Taxonomy" id="633403"/>
    <lineage>
        <taxon>Bacteria</taxon>
        <taxon>Bacillati</taxon>
        <taxon>Bacillota</taxon>
        <taxon>Bacilli</taxon>
        <taxon>Bacillales</taxon>
        <taxon>Caryophanaceae</taxon>
        <taxon>Sporosarcina</taxon>
    </lineage>
</organism>
<dbReference type="InterPro" id="IPR042099">
    <property type="entry name" value="ANL_N_sf"/>
</dbReference>
<comment type="pathway">
    <text evidence="5">Quinol/quinone metabolism; menaquinone biosynthesis.</text>
</comment>
<dbReference type="Proteomes" id="UP001597231">
    <property type="component" value="Unassembled WGS sequence"/>
</dbReference>
<dbReference type="InterPro" id="IPR010192">
    <property type="entry name" value="MenE"/>
</dbReference>
<name>A0ABW3TXP2_9BACL</name>
<dbReference type="RefSeq" id="WP_381480390.1">
    <property type="nucleotide sequence ID" value="NZ_JBHTLT010000041.1"/>
</dbReference>
<evidence type="ECO:0000313" key="9">
    <source>
        <dbReference type="Proteomes" id="UP001597231"/>
    </source>
</evidence>
<dbReference type="Gene3D" id="3.30.300.30">
    <property type="match status" value="1"/>
</dbReference>
<dbReference type="PANTHER" id="PTHR43201">
    <property type="entry name" value="ACYL-COA SYNTHETASE"/>
    <property type="match status" value="1"/>
</dbReference>
<dbReference type="NCBIfam" id="NF002966">
    <property type="entry name" value="PRK03640.1"/>
    <property type="match status" value="1"/>
</dbReference>
<dbReference type="Pfam" id="PF00501">
    <property type="entry name" value="AMP-binding"/>
    <property type="match status" value="1"/>
</dbReference>
<dbReference type="EMBL" id="JBHTLT010000041">
    <property type="protein sequence ID" value="MFD1205172.1"/>
    <property type="molecule type" value="Genomic_DNA"/>
</dbReference>
<dbReference type="NCBIfam" id="TIGR01923">
    <property type="entry name" value="menE"/>
    <property type="match status" value="1"/>
</dbReference>
<dbReference type="InterPro" id="IPR020845">
    <property type="entry name" value="AMP-binding_CS"/>
</dbReference>
<proteinExistence type="inferred from homology"/>
<evidence type="ECO:0000256" key="3">
    <source>
        <dbReference type="ARBA" id="ARBA00022741"/>
    </source>
</evidence>
<dbReference type="InterPro" id="IPR000873">
    <property type="entry name" value="AMP-dep_synth/lig_dom"/>
</dbReference>
<evidence type="ECO:0000256" key="1">
    <source>
        <dbReference type="ARBA" id="ARBA00022428"/>
    </source>
</evidence>
<comment type="catalytic activity">
    <reaction evidence="5">
        <text>2-succinylbenzoate + ATP + CoA = 2-succinylbenzoyl-CoA + AMP + diphosphate</text>
        <dbReference type="Rhea" id="RHEA:17009"/>
        <dbReference type="ChEBI" id="CHEBI:18325"/>
        <dbReference type="ChEBI" id="CHEBI:30616"/>
        <dbReference type="ChEBI" id="CHEBI:33019"/>
        <dbReference type="ChEBI" id="CHEBI:57287"/>
        <dbReference type="ChEBI" id="CHEBI:57364"/>
        <dbReference type="ChEBI" id="CHEBI:456215"/>
        <dbReference type="EC" id="6.2.1.26"/>
    </reaction>
</comment>
<evidence type="ECO:0000259" key="6">
    <source>
        <dbReference type="Pfam" id="PF00501"/>
    </source>
</evidence>
<dbReference type="PROSITE" id="PS00455">
    <property type="entry name" value="AMP_BINDING"/>
    <property type="match status" value="1"/>
</dbReference>
<feature type="domain" description="AMP-binding enzyme C-terminal" evidence="7">
    <location>
        <begin position="395"/>
        <end position="468"/>
    </location>
</feature>
<keyword evidence="1 5" id="KW-0474">Menaquinone biosynthesis</keyword>
<reference evidence="9" key="1">
    <citation type="journal article" date="2019" name="Int. J. Syst. Evol. Microbiol.">
        <title>The Global Catalogue of Microorganisms (GCM) 10K type strain sequencing project: providing services to taxonomists for standard genome sequencing and annotation.</title>
        <authorList>
            <consortium name="The Broad Institute Genomics Platform"/>
            <consortium name="The Broad Institute Genome Sequencing Center for Infectious Disease"/>
            <person name="Wu L."/>
            <person name="Ma J."/>
        </authorList>
    </citation>
    <scope>NUCLEOTIDE SEQUENCE [LARGE SCALE GENOMIC DNA]</scope>
    <source>
        <strain evidence="9">CCUG 53915</strain>
    </source>
</reference>
<feature type="domain" description="AMP-dependent synthetase/ligase" evidence="6">
    <location>
        <begin position="9"/>
        <end position="345"/>
    </location>
</feature>
<protein>
    <recommendedName>
        <fullName evidence="5">2-succinylbenzoate--CoA ligase</fullName>
        <ecNumber evidence="5">6.2.1.26</ecNumber>
    </recommendedName>
    <alternativeName>
        <fullName evidence="5">o-succinylbenzoyl-CoA synthetase</fullName>
        <shortName evidence="5">OSB-CoA synthetase</shortName>
    </alternativeName>
</protein>
<dbReference type="Gene3D" id="3.40.50.12780">
    <property type="entry name" value="N-terminal domain of ligase-like"/>
    <property type="match status" value="1"/>
</dbReference>
<keyword evidence="9" id="KW-1185">Reference proteome</keyword>
<comment type="function">
    <text evidence="5">Converts 2-succinylbenzoate (OSB) to 2-succinylbenzoyl-CoA (OSB-CoA).</text>
</comment>
<dbReference type="HAMAP" id="MF_00731">
    <property type="entry name" value="MenE"/>
    <property type="match status" value="1"/>
</dbReference>
<sequence>MIPNWLLQRAYLTPDRVALSFEQQQWTFQELHDEAMRIARKLYANGLREGTRVALLGPSNAHMMFMIHGCLLGSIEIVMINSRLSEKEIAYQLLDSEAEAIIVEDSLAEKLQTIDRKKLLFSFIASSEEIDFTPINTWKAEQTITIMYTSGTTGFPKGVRQTVGNHTSNALSSVLNLGLSENDVWLCTTPLFHISGFSIIVRSLLYGMGIRLYEKFDAIEAAEEIQKGSVTRMSVVANSLDRILREMEKSEMFAHPNFQTMLAGGGPLPIDYLRRAEKRGIAVLQTYGMTETSSQTATLSADDALRKIGSAGKPLFFNQIKIRDAEKPMQHGEVMIAGPHVTPGYVGRFADRNPLEDGWLPTGDIGYMDHEGYLYIVDRRSDLIISGGENIYPAEIENVLVSHPSVLEAGVCGQEDEKWGSVPIAFLVCKEPIEKEEIEKFCLERLAKFKVPKSFYMVDELPRNASNKLMRRELKHFRKRPL</sequence>
<evidence type="ECO:0000256" key="4">
    <source>
        <dbReference type="ARBA" id="ARBA00022840"/>
    </source>
</evidence>